<evidence type="ECO:0000313" key="2">
    <source>
        <dbReference type="EMBL" id="HJC87203.1"/>
    </source>
</evidence>
<dbReference type="EMBL" id="DWVS01000103">
    <property type="protein sequence ID" value="HJC87203.1"/>
    <property type="molecule type" value="Genomic_DNA"/>
</dbReference>
<comment type="caution">
    <text evidence="2">The sequence shown here is derived from an EMBL/GenBank/DDBJ whole genome shotgun (WGS) entry which is preliminary data.</text>
</comment>
<reference evidence="2" key="1">
    <citation type="journal article" date="2021" name="PeerJ">
        <title>Extensive microbial diversity within the chicken gut microbiome revealed by metagenomics and culture.</title>
        <authorList>
            <person name="Gilroy R."/>
            <person name="Ravi A."/>
            <person name="Getino M."/>
            <person name="Pursley I."/>
            <person name="Horton D.L."/>
            <person name="Alikhan N.F."/>
            <person name="Baker D."/>
            <person name="Gharbi K."/>
            <person name="Hall N."/>
            <person name="Watson M."/>
            <person name="Adriaenssens E.M."/>
            <person name="Foster-Nyarko E."/>
            <person name="Jarju S."/>
            <person name="Secka A."/>
            <person name="Antonio M."/>
            <person name="Oren A."/>
            <person name="Chaudhuri R.R."/>
            <person name="La Ragione R."/>
            <person name="Hildebrand F."/>
            <person name="Pallen M.J."/>
        </authorList>
    </citation>
    <scope>NUCLEOTIDE SEQUENCE</scope>
    <source>
        <strain evidence="2">ChiBcec1-1630</strain>
    </source>
</reference>
<dbReference type="SUPFAM" id="SSF47413">
    <property type="entry name" value="lambda repressor-like DNA-binding domains"/>
    <property type="match status" value="1"/>
</dbReference>
<dbReference type="InterPro" id="IPR001387">
    <property type="entry name" value="Cro/C1-type_HTH"/>
</dbReference>
<sequence length="213" mass="24595">MRIYAYDADYLDSAQKIMGDMLDFAVNSYGFDADDFFSMFLVSDVAEQIEHGNPAYVAGKTGCELVKEIICKSGLVREEIPDEMYLDKSPEYWAGWALAFYQWYTSKSFQRIHRAVPVRDVLLMYPAFHEMDIMQFVDEMEERMKACYTQTNLKRIRLSRGISQRELAELSGVPVRQIQLWEQRQRNINSAQALSVARLGRVLGCGSEDLLEI</sequence>
<dbReference type="CDD" id="cd00093">
    <property type="entry name" value="HTH_XRE"/>
    <property type="match status" value="1"/>
</dbReference>
<proteinExistence type="predicted"/>
<dbReference type="Proteomes" id="UP000823922">
    <property type="component" value="Unassembled WGS sequence"/>
</dbReference>
<protein>
    <submittedName>
        <fullName evidence="2">Helix-turn-helix transcriptional regulator</fullName>
    </submittedName>
</protein>
<dbReference type="Gene3D" id="1.10.260.40">
    <property type="entry name" value="lambda repressor-like DNA-binding domains"/>
    <property type="match status" value="1"/>
</dbReference>
<dbReference type="AlphaFoldDB" id="A0A9D2QJE9"/>
<dbReference type="GO" id="GO:0003677">
    <property type="term" value="F:DNA binding"/>
    <property type="evidence" value="ECO:0007669"/>
    <property type="project" value="InterPro"/>
</dbReference>
<dbReference type="Pfam" id="PF01381">
    <property type="entry name" value="HTH_3"/>
    <property type="match status" value="1"/>
</dbReference>
<dbReference type="SMART" id="SM00530">
    <property type="entry name" value="HTH_XRE"/>
    <property type="match status" value="1"/>
</dbReference>
<evidence type="ECO:0000259" key="1">
    <source>
        <dbReference type="PROSITE" id="PS50943"/>
    </source>
</evidence>
<reference evidence="2" key="2">
    <citation type="submission" date="2021-04" db="EMBL/GenBank/DDBJ databases">
        <authorList>
            <person name="Gilroy R."/>
        </authorList>
    </citation>
    <scope>NUCLEOTIDE SEQUENCE</scope>
    <source>
        <strain evidence="2">ChiBcec1-1630</strain>
    </source>
</reference>
<feature type="domain" description="HTH cro/C1-type" evidence="1">
    <location>
        <begin position="153"/>
        <end position="211"/>
    </location>
</feature>
<evidence type="ECO:0000313" key="3">
    <source>
        <dbReference type="Proteomes" id="UP000823922"/>
    </source>
</evidence>
<dbReference type="InterPro" id="IPR010982">
    <property type="entry name" value="Lambda_DNA-bd_dom_sf"/>
</dbReference>
<organism evidence="2 3">
    <name type="scientific">Candidatus Eisenbergiella intestinigallinarum</name>
    <dbReference type="NCBI Taxonomy" id="2838549"/>
    <lineage>
        <taxon>Bacteria</taxon>
        <taxon>Bacillati</taxon>
        <taxon>Bacillota</taxon>
        <taxon>Clostridia</taxon>
        <taxon>Lachnospirales</taxon>
        <taxon>Lachnospiraceae</taxon>
        <taxon>Eisenbergiella</taxon>
    </lineage>
</organism>
<dbReference type="PROSITE" id="PS50943">
    <property type="entry name" value="HTH_CROC1"/>
    <property type="match status" value="1"/>
</dbReference>
<gene>
    <name evidence="2" type="ORF">H9926_04210</name>
</gene>
<name>A0A9D2QJE9_9FIRM</name>
<accession>A0A9D2QJE9</accession>